<dbReference type="OrthoDB" id="5431192at2"/>
<dbReference type="GO" id="GO:0046872">
    <property type="term" value="F:metal ion binding"/>
    <property type="evidence" value="ECO:0007669"/>
    <property type="project" value="InterPro"/>
</dbReference>
<evidence type="ECO:0000313" key="4">
    <source>
        <dbReference type="Proteomes" id="UP000093080"/>
    </source>
</evidence>
<evidence type="ECO:0000313" key="3">
    <source>
        <dbReference type="EMBL" id="OCC15130.1"/>
    </source>
</evidence>
<comment type="caution">
    <text evidence="3">The sequence shown here is derived from an EMBL/GenBank/DDBJ whole genome shotgun (WGS) entry which is preliminary data.</text>
</comment>
<dbReference type="PROSITE" id="PS50975">
    <property type="entry name" value="ATP_GRASP"/>
    <property type="match status" value="1"/>
</dbReference>
<sequence>MGRKLYKDNSSFRANYDNLKQGDCVIGLLNLKPTEESLYLDLSERGVILFPSALSQKISRSKCLQAYIYKRWMVPGTTVIRDRHDLIKAITNSILRGPVVTKQDRMNCGLGIHIWENIEQVYNQTTFGHLDYPFVLQPFVPNCLDIRVIIIGDYIEAYWRKNTRTFRNNLFFGGDTGHYELNNQELQLCKEVMTRGKFPYAHIDLMVSPDTDSPYLSEINLRGGLKGAKISINEYKKRIMELENEFERKL</sequence>
<reference evidence="3 4" key="1">
    <citation type="submission" date="2016-06" db="EMBL/GenBank/DDBJ databases">
        <title>Respiratory ammonification of nitrate coupled to the oxidation of elemental sulfur in deep-sea autotrophic thermophilic bacteria.</title>
        <authorList>
            <person name="Slobodkina G.B."/>
            <person name="Mardanov A.V."/>
            <person name="Ravin N.V."/>
            <person name="Frolova A.A."/>
            <person name="Viryasiv M.B."/>
            <person name="Chernyh N.A."/>
            <person name="Bonch-Osmolovskaya E.A."/>
            <person name="Slobodkin A.I."/>
        </authorList>
    </citation>
    <scope>NUCLEOTIDE SEQUENCE [LARGE SCALE GENOMIC DNA]</scope>
    <source>
        <strain evidence="3 4">S69</strain>
    </source>
</reference>
<dbReference type="STRING" id="1156395.DBT_1616"/>
<dbReference type="PANTHER" id="PTHR21621:SF0">
    <property type="entry name" value="BETA-CITRYLGLUTAMATE SYNTHASE B-RELATED"/>
    <property type="match status" value="1"/>
</dbReference>
<dbReference type="GO" id="GO:0009432">
    <property type="term" value="P:SOS response"/>
    <property type="evidence" value="ECO:0007669"/>
    <property type="project" value="TreeGrafter"/>
</dbReference>
<accession>A0A1B9F5E4</accession>
<evidence type="ECO:0000259" key="2">
    <source>
        <dbReference type="PROSITE" id="PS50975"/>
    </source>
</evidence>
<dbReference type="Gene3D" id="3.30.470.20">
    <property type="entry name" value="ATP-grasp fold, B domain"/>
    <property type="match status" value="1"/>
</dbReference>
<dbReference type="SUPFAM" id="SSF56059">
    <property type="entry name" value="Glutathione synthetase ATP-binding domain-like"/>
    <property type="match status" value="1"/>
</dbReference>
<dbReference type="PANTHER" id="PTHR21621">
    <property type="entry name" value="RIBOSOMAL PROTEIN S6 MODIFICATION PROTEIN"/>
    <property type="match status" value="1"/>
</dbReference>
<keyword evidence="4" id="KW-1185">Reference proteome</keyword>
<proteinExistence type="predicted"/>
<dbReference type="EMBL" id="MAGO01000007">
    <property type="protein sequence ID" value="OCC15130.1"/>
    <property type="molecule type" value="Genomic_DNA"/>
</dbReference>
<dbReference type="GO" id="GO:0018169">
    <property type="term" value="F:ribosomal S6-glutamic acid ligase activity"/>
    <property type="evidence" value="ECO:0007669"/>
    <property type="project" value="TreeGrafter"/>
</dbReference>
<dbReference type="InterPro" id="IPR013651">
    <property type="entry name" value="ATP-grasp_RimK-type"/>
</dbReference>
<keyword evidence="1" id="KW-0067">ATP-binding</keyword>
<dbReference type="AlphaFoldDB" id="A0A1B9F5E4"/>
<evidence type="ECO:0000256" key="1">
    <source>
        <dbReference type="PROSITE-ProRule" id="PRU00409"/>
    </source>
</evidence>
<dbReference type="Pfam" id="PF08443">
    <property type="entry name" value="RimK"/>
    <property type="match status" value="1"/>
</dbReference>
<gene>
    <name evidence="3" type="ORF">DBT_1616</name>
</gene>
<dbReference type="GO" id="GO:0005524">
    <property type="term" value="F:ATP binding"/>
    <property type="evidence" value="ECO:0007669"/>
    <property type="project" value="UniProtKB-UniRule"/>
</dbReference>
<dbReference type="GO" id="GO:0005737">
    <property type="term" value="C:cytoplasm"/>
    <property type="evidence" value="ECO:0007669"/>
    <property type="project" value="TreeGrafter"/>
</dbReference>
<protein>
    <recommendedName>
        <fullName evidence="2">ATP-grasp domain-containing protein</fullName>
    </recommendedName>
</protein>
<feature type="domain" description="ATP-grasp" evidence="2">
    <location>
        <begin position="64"/>
        <end position="248"/>
    </location>
</feature>
<dbReference type="Proteomes" id="UP000093080">
    <property type="component" value="Unassembled WGS sequence"/>
</dbReference>
<dbReference type="InterPro" id="IPR011761">
    <property type="entry name" value="ATP-grasp"/>
</dbReference>
<name>A0A1B9F5E4_9BACT</name>
<organism evidence="3 4">
    <name type="scientific">Dissulfuribacter thermophilus</name>
    <dbReference type="NCBI Taxonomy" id="1156395"/>
    <lineage>
        <taxon>Bacteria</taxon>
        <taxon>Pseudomonadati</taxon>
        <taxon>Thermodesulfobacteriota</taxon>
        <taxon>Dissulfuribacteria</taxon>
        <taxon>Dissulfuribacterales</taxon>
        <taxon>Dissulfuribacteraceae</taxon>
        <taxon>Dissulfuribacter</taxon>
    </lineage>
</organism>
<keyword evidence="1" id="KW-0547">Nucleotide-binding</keyword>
<dbReference type="RefSeq" id="WP_067618698.1">
    <property type="nucleotide sequence ID" value="NZ_MAGO01000007.1"/>
</dbReference>